<dbReference type="EMBL" id="JAMQGO010000006">
    <property type="protein sequence ID" value="MCM2562720.1"/>
    <property type="molecule type" value="Genomic_DNA"/>
</dbReference>
<keyword evidence="2" id="KW-1185">Reference proteome</keyword>
<evidence type="ECO:0000313" key="1">
    <source>
        <dbReference type="EMBL" id="MCM2562720.1"/>
    </source>
</evidence>
<dbReference type="Proteomes" id="UP001203036">
    <property type="component" value="Unassembled WGS sequence"/>
</dbReference>
<gene>
    <name evidence="1" type="ORF">M8744_11250</name>
</gene>
<comment type="caution">
    <text evidence="1">The sequence shown here is derived from an EMBL/GenBank/DDBJ whole genome shotgun (WGS) entry which is preliminary data.</text>
</comment>
<reference evidence="1" key="1">
    <citation type="submission" date="2022-06" db="EMBL/GenBank/DDBJ databases">
        <title>Lutimaribacter sp. EGI FJ00013, a novel bacterium isolated from a salt lake sediment enrichment.</title>
        <authorList>
            <person name="Gao L."/>
            <person name="Fang B.-Z."/>
            <person name="Li W.-J."/>
        </authorList>
    </citation>
    <scope>NUCLEOTIDE SEQUENCE</scope>
    <source>
        <strain evidence="1">EGI FJ00013</strain>
    </source>
</reference>
<accession>A0ACC5ZWZ9</accession>
<sequence>MHPDTLPVHVPLVREPWGILKSLNAARQNVLSIIPEIATRQPMVSGKTGKRWHMVMDPDAIKHILLEALDDYPKSDVTKNLLRPAIGESLFIAEGAHWRWQRRAAAPVFSHRNVMNLAPIMTHAAEAASARVAAAGPRAVNMAEEMVRATFDVISDVTFSGDGGFDRDAVHGAIDAYIAEAGKISLFDILGFPDWVPRPGRMVSGAALREMKKVADDAIDARRDGSGDGVPDLLDLLLEGEDPKTKRRMDTGELRDNLLTFIVAGHETTALTLAWSLYLCAFDQVVQDRARAEAHTVLGDRAATGDDVARLPLVRQIVDEALRMYPPAGIISRTAQKHDVLCGREVRPGDTIMIPIYALHRNHLLWDAPDTFRPERFADPKAIDRYAYLPFGDGPRICIGASFALQESVIILATLLARHRFTPVPGKDPRPVMILTLRPEGGVWLEAEPVAAPAAPSGRAQGAPVT</sequence>
<proteinExistence type="predicted"/>
<evidence type="ECO:0000313" key="2">
    <source>
        <dbReference type="Proteomes" id="UP001203036"/>
    </source>
</evidence>
<organism evidence="1 2">
    <name type="scientific">Lutimaribacter degradans</name>
    <dbReference type="NCBI Taxonomy" id="2945989"/>
    <lineage>
        <taxon>Bacteria</taxon>
        <taxon>Pseudomonadati</taxon>
        <taxon>Pseudomonadota</taxon>
        <taxon>Alphaproteobacteria</taxon>
        <taxon>Rhodobacterales</taxon>
        <taxon>Roseobacteraceae</taxon>
        <taxon>Lutimaribacter</taxon>
    </lineage>
</organism>
<name>A0ACC5ZWZ9_9RHOB</name>
<protein>
    <submittedName>
        <fullName evidence="1">Cytochrome P450</fullName>
    </submittedName>
</protein>